<dbReference type="AlphaFoldDB" id="A0A0F9B1K7"/>
<dbReference type="EMBL" id="LAZR01051726">
    <property type="protein sequence ID" value="KKK84549.1"/>
    <property type="molecule type" value="Genomic_DNA"/>
</dbReference>
<organism evidence="1">
    <name type="scientific">marine sediment metagenome</name>
    <dbReference type="NCBI Taxonomy" id="412755"/>
    <lineage>
        <taxon>unclassified sequences</taxon>
        <taxon>metagenomes</taxon>
        <taxon>ecological metagenomes</taxon>
    </lineage>
</organism>
<dbReference type="InterPro" id="IPR029062">
    <property type="entry name" value="Class_I_gatase-like"/>
</dbReference>
<dbReference type="Gene3D" id="3.40.50.880">
    <property type="match status" value="1"/>
</dbReference>
<proteinExistence type="predicted"/>
<dbReference type="PANTHER" id="PTHR37464:SF1">
    <property type="entry name" value="BLL2463 PROTEIN"/>
    <property type="match status" value="1"/>
</dbReference>
<sequence length="154" mass="16828">LLYKDGAGLLPVRLPEQVRAVAGTESVFPRFGMSKHPALARLVDHGGSEAAAVRRFVPLTLPADEDEDRAVLKLNDGTPAIVEKDFGAGRVLLSNTTVSPSWNYLPATSEFVVLVQELLRYLVGQPDKAVNLTVGDPFVQPAYISDQHPDRRIR</sequence>
<comment type="caution">
    <text evidence="1">The sequence shown here is derived from an EMBL/GenBank/DDBJ whole genome shotgun (WGS) entry which is preliminary data.</text>
</comment>
<gene>
    <name evidence="1" type="ORF">LCGC14_2782220</name>
</gene>
<feature type="non-terminal residue" evidence="1">
    <location>
        <position position="1"/>
    </location>
</feature>
<protein>
    <submittedName>
        <fullName evidence="1">Uncharacterized protein</fullName>
    </submittedName>
</protein>
<accession>A0A0F9B1K7</accession>
<reference evidence="1" key="1">
    <citation type="journal article" date="2015" name="Nature">
        <title>Complex archaea that bridge the gap between prokaryotes and eukaryotes.</title>
        <authorList>
            <person name="Spang A."/>
            <person name="Saw J.H."/>
            <person name="Jorgensen S.L."/>
            <person name="Zaremba-Niedzwiedzka K."/>
            <person name="Martijn J."/>
            <person name="Lind A.E."/>
            <person name="van Eijk R."/>
            <person name="Schleper C."/>
            <person name="Guy L."/>
            <person name="Ettema T.J."/>
        </authorList>
    </citation>
    <scope>NUCLEOTIDE SEQUENCE</scope>
</reference>
<dbReference type="PANTHER" id="PTHR37464">
    <property type="entry name" value="BLL2463 PROTEIN"/>
    <property type="match status" value="1"/>
</dbReference>
<dbReference type="SUPFAM" id="SSF52317">
    <property type="entry name" value="Class I glutamine amidotransferase-like"/>
    <property type="match status" value="1"/>
</dbReference>
<name>A0A0F9B1K7_9ZZZZ</name>
<evidence type="ECO:0000313" key="1">
    <source>
        <dbReference type="EMBL" id="KKK84549.1"/>
    </source>
</evidence>